<dbReference type="Pfam" id="PF21375">
    <property type="entry name" value="POT1_C_insert"/>
    <property type="match status" value="1"/>
</dbReference>
<dbReference type="Pfam" id="PF16686">
    <property type="entry name" value="POT1PC"/>
    <property type="match status" value="2"/>
</dbReference>
<evidence type="ECO:0000256" key="1">
    <source>
        <dbReference type="ARBA" id="ARBA00004123"/>
    </source>
</evidence>
<evidence type="ECO:0000256" key="3">
    <source>
        <dbReference type="ARBA" id="ARBA00008442"/>
    </source>
</evidence>
<evidence type="ECO:0000256" key="7">
    <source>
        <dbReference type="ARBA" id="ARBA00023242"/>
    </source>
</evidence>
<evidence type="ECO:0008006" key="12">
    <source>
        <dbReference type="Google" id="ProtNLM"/>
    </source>
</evidence>
<comment type="caution">
    <text evidence="10">The sequence shown here is derived from an EMBL/GenBank/DDBJ whole genome shotgun (WGS) entry which is preliminary data.</text>
</comment>
<feature type="domain" description="Protection of telomeres protein 1 C-terminal insertion" evidence="9">
    <location>
        <begin position="326"/>
        <end position="396"/>
    </location>
</feature>
<protein>
    <recommendedName>
        <fullName evidence="12">Protection of telomeres protein 1</fullName>
    </recommendedName>
</protein>
<dbReference type="InterPro" id="IPR048953">
    <property type="entry name" value="POT1_C_insert"/>
</dbReference>
<gene>
    <name evidence="10" type="ORF">WMY93_023133</name>
</gene>
<evidence type="ECO:0000259" key="8">
    <source>
        <dbReference type="Pfam" id="PF16686"/>
    </source>
</evidence>
<feature type="domain" description="Protection of telomeres protein 1 ssDNA-binding" evidence="8">
    <location>
        <begin position="122"/>
        <end position="191"/>
    </location>
</feature>
<organism evidence="10 11">
    <name type="scientific">Mugilogobius chulae</name>
    <name type="common">yellowstripe goby</name>
    <dbReference type="NCBI Taxonomy" id="88201"/>
    <lineage>
        <taxon>Eukaryota</taxon>
        <taxon>Metazoa</taxon>
        <taxon>Chordata</taxon>
        <taxon>Craniata</taxon>
        <taxon>Vertebrata</taxon>
        <taxon>Euteleostomi</taxon>
        <taxon>Actinopterygii</taxon>
        <taxon>Neopterygii</taxon>
        <taxon>Teleostei</taxon>
        <taxon>Neoteleostei</taxon>
        <taxon>Acanthomorphata</taxon>
        <taxon>Gobiaria</taxon>
        <taxon>Gobiiformes</taxon>
        <taxon>Gobioidei</taxon>
        <taxon>Gobiidae</taxon>
        <taxon>Gobionellinae</taxon>
        <taxon>Mugilogobius</taxon>
    </lineage>
</organism>
<dbReference type="InterPro" id="IPR032042">
    <property type="entry name" value="POT1PC"/>
</dbReference>
<dbReference type="PANTHER" id="PTHR14513:SF0">
    <property type="entry name" value="PROTECTION OF TELOMERES PROTEIN 1"/>
    <property type="match status" value="1"/>
</dbReference>
<dbReference type="InterPro" id="IPR028389">
    <property type="entry name" value="POT1"/>
</dbReference>
<dbReference type="GO" id="GO:0098505">
    <property type="term" value="F:G-rich strand telomeric DNA binding"/>
    <property type="evidence" value="ECO:0007669"/>
    <property type="project" value="TreeGrafter"/>
</dbReference>
<dbReference type="GO" id="GO:0032210">
    <property type="term" value="P:regulation of telomere maintenance via telomerase"/>
    <property type="evidence" value="ECO:0007669"/>
    <property type="project" value="TreeGrafter"/>
</dbReference>
<dbReference type="EMBL" id="JBBPFD010000017">
    <property type="protein sequence ID" value="KAK7891170.1"/>
    <property type="molecule type" value="Genomic_DNA"/>
</dbReference>
<dbReference type="Gene3D" id="2.40.50.140">
    <property type="entry name" value="Nucleic acid-binding proteins"/>
    <property type="match status" value="3"/>
</dbReference>
<dbReference type="PANTHER" id="PTHR14513">
    <property type="entry name" value="PROTECTION OF TELOMERES 1"/>
    <property type="match status" value="1"/>
</dbReference>
<dbReference type="GO" id="GO:0010521">
    <property type="term" value="F:telomerase inhibitor activity"/>
    <property type="evidence" value="ECO:0007669"/>
    <property type="project" value="TreeGrafter"/>
</dbReference>
<evidence type="ECO:0000256" key="5">
    <source>
        <dbReference type="ARBA" id="ARBA00022895"/>
    </source>
</evidence>
<dbReference type="AlphaFoldDB" id="A0AAW0N7U8"/>
<proteinExistence type="inferred from homology"/>
<evidence type="ECO:0000256" key="6">
    <source>
        <dbReference type="ARBA" id="ARBA00023125"/>
    </source>
</evidence>
<evidence type="ECO:0000256" key="4">
    <source>
        <dbReference type="ARBA" id="ARBA00022454"/>
    </source>
</evidence>
<keyword evidence="4" id="KW-0158">Chromosome</keyword>
<evidence type="ECO:0000256" key="2">
    <source>
        <dbReference type="ARBA" id="ARBA00004574"/>
    </source>
</evidence>
<evidence type="ECO:0000313" key="10">
    <source>
        <dbReference type="EMBL" id="KAK7891170.1"/>
    </source>
</evidence>
<dbReference type="GO" id="GO:0000783">
    <property type="term" value="C:nuclear telomere cap complex"/>
    <property type="evidence" value="ECO:0007669"/>
    <property type="project" value="TreeGrafter"/>
</dbReference>
<name>A0AAW0N7U8_9GOBI</name>
<keyword evidence="5" id="KW-0779">Telomere</keyword>
<comment type="subcellular location">
    <subcellularLocation>
        <location evidence="2">Chromosome</location>
        <location evidence="2">Telomere</location>
    </subcellularLocation>
    <subcellularLocation>
        <location evidence="1">Nucleus</location>
    </subcellularLocation>
</comment>
<comment type="similarity">
    <text evidence="3">Belongs to the telombin family.</text>
</comment>
<keyword evidence="6" id="KW-0238">DNA-binding</keyword>
<dbReference type="Proteomes" id="UP001460270">
    <property type="component" value="Unassembled WGS sequence"/>
</dbReference>
<evidence type="ECO:0000313" key="11">
    <source>
        <dbReference type="Proteomes" id="UP001460270"/>
    </source>
</evidence>
<keyword evidence="11" id="KW-1185">Reference proteome</keyword>
<dbReference type="GO" id="GO:0016233">
    <property type="term" value="P:telomere capping"/>
    <property type="evidence" value="ECO:0007669"/>
    <property type="project" value="TreeGrafter"/>
</dbReference>
<dbReference type="SUPFAM" id="SSF50249">
    <property type="entry name" value="Nucleic acid-binding proteins"/>
    <property type="match status" value="2"/>
</dbReference>
<sequence length="549" mass="60546">MHRVKVKTYKDSLSLISTHGFSAVTFDGTEGQPVEPWSSSQTYHFDADDQRVVEELRAWAAGQDLLPMPSSMTLAMVQTNTYFDLTCQLLAKAPIDASCMLLRVWDGTKCPHTLLKVLVEPGLKPGDFLKIFNLRALSGSSKVPGLTASQPVELPHLAFHLHGGTAFGRGIRVLPANSPTVTELRRVIEAFIQDEDDCAMLDIWGTPPESVDTEAVTDSITETTCRHTNDKVSLAEVKRSNPGQVHHVKVQLKSYQPHKLHQSLKLFCDKCSTMQDVPDEDHVSHVFSAALLDRQPCSAPVWALSGQVQLPFDPAGPSSLSLYFSHQLMSDGKNKQLMFLKGASLEQVKKLCASYLNIVPVRSHGGQLALMDLSVPVLFRGRRRFYGCKKCSNPTVREPAVEGVEVVSEKLVAEALGVELLRYVLLLRLELHDSSGSLDVHVVERRAVQPGPYHTHQEDISILQTWSHQCTAGELFFNVSAADVASNQEAQDHISQTMDSLCPPEGSTAGRPWLDMCLVSYRAKDDDGTDQTVYQVCHTSLSKTEPDPA</sequence>
<keyword evidence="7" id="KW-0539">Nucleus</keyword>
<feature type="domain" description="Protection of telomeres protein 1 ssDNA-binding" evidence="8">
    <location>
        <begin position="74"/>
        <end position="120"/>
    </location>
</feature>
<evidence type="ECO:0000259" key="9">
    <source>
        <dbReference type="Pfam" id="PF21375"/>
    </source>
</evidence>
<dbReference type="InterPro" id="IPR012340">
    <property type="entry name" value="NA-bd_OB-fold"/>
</dbReference>
<accession>A0AAW0N7U8</accession>
<reference evidence="11" key="1">
    <citation type="submission" date="2024-04" db="EMBL/GenBank/DDBJ databases">
        <title>Salinicola lusitanus LLJ914,a marine bacterium isolated from the Okinawa Trough.</title>
        <authorList>
            <person name="Li J."/>
        </authorList>
    </citation>
    <scope>NUCLEOTIDE SEQUENCE [LARGE SCALE GENOMIC DNA]</scope>
</reference>